<organism evidence="6 7">
    <name type="scientific">Chitinophaga eiseniae</name>
    <dbReference type="NCBI Taxonomy" id="634771"/>
    <lineage>
        <taxon>Bacteria</taxon>
        <taxon>Pseudomonadati</taxon>
        <taxon>Bacteroidota</taxon>
        <taxon>Chitinophagia</taxon>
        <taxon>Chitinophagales</taxon>
        <taxon>Chitinophagaceae</taxon>
        <taxon>Chitinophaga</taxon>
    </lineage>
</organism>
<dbReference type="STRING" id="634771.SAMN04488128_10898"/>
<proteinExistence type="predicted"/>
<feature type="transmembrane region" description="Helical" evidence="5">
    <location>
        <begin position="181"/>
        <end position="214"/>
    </location>
</feature>
<evidence type="ECO:0000256" key="3">
    <source>
        <dbReference type="ARBA" id="ARBA00022989"/>
    </source>
</evidence>
<feature type="transmembrane region" description="Helical" evidence="5">
    <location>
        <begin position="64"/>
        <end position="83"/>
    </location>
</feature>
<keyword evidence="7" id="KW-1185">Reference proteome</keyword>
<dbReference type="Gene3D" id="1.20.120.1630">
    <property type="match status" value="1"/>
</dbReference>
<keyword evidence="6" id="KW-0808">Transferase</keyword>
<dbReference type="GO" id="GO:0032259">
    <property type="term" value="P:methylation"/>
    <property type="evidence" value="ECO:0007669"/>
    <property type="project" value="UniProtKB-KW"/>
</dbReference>
<feature type="transmembrane region" description="Helical" evidence="5">
    <location>
        <begin position="126"/>
        <end position="147"/>
    </location>
</feature>
<name>A0A1T4U3J7_9BACT</name>
<dbReference type="GO" id="GO:0016020">
    <property type="term" value="C:membrane"/>
    <property type="evidence" value="ECO:0007669"/>
    <property type="project" value="UniProtKB-SubCell"/>
</dbReference>
<dbReference type="InterPro" id="IPR052527">
    <property type="entry name" value="Metal_cation-efflux_comp"/>
</dbReference>
<evidence type="ECO:0000256" key="4">
    <source>
        <dbReference type="ARBA" id="ARBA00023136"/>
    </source>
</evidence>
<reference evidence="7" key="1">
    <citation type="submission" date="2017-02" db="EMBL/GenBank/DDBJ databases">
        <authorList>
            <person name="Varghese N."/>
            <person name="Submissions S."/>
        </authorList>
    </citation>
    <scope>NUCLEOTIDE SEQUENCE [LARGE SCALE GENOMIC DNA]</scope>
    <source>
        <strain evidence="7">DSM 22224</strain>
    </source>
</reference>
<dbReference type="EMBL" id="FUWZ01000008">
    <property type="protein sequence ID" value="SKA47088.1"/>
    <property type="molecule type" value="Genomic_DNA"/>
</dbReference>
<evidence type="ECO:0000256" key="1">
    <source>
        <dbReference type="ARBA" id="ARBA00004141"/>
    </source>
</evidence>
<comment type="subcellular location">
    <subcellularLocation>
        <location evidence="1">Membrane</location>
        <topology evidence="1">Multi-pass membrane protein</topology>
    </subcellularLocation>
</comment>
<gene>
    <name evidence="6" type="ORF">SAMN04488128_10898</name>
</gene>
<dbReference type="InterPro" id="IPR007269">
    <property type="entry name" value="ICMT_MeTrfase"/>
</dbReference>
<dbReference type="AlphaFoldDB" id="A0A1T4U3J7"/>
<keyword evidence="6" id="KW-0489">Methyltransferase</keyword>
<dbReference type="Proteomes" id="UP000190367">
    <property type="component" value="Unassembled WGS sequence"/>
</dbReference>
<keyword evidence="4 5" id="KW-0472">Membrane</keyword>
<protein>
    <submittedName>
        <fullName evidence="6">Protein-S-isoprenylcysteine O-methyltransferase</fullName>
    </submittedName>
</protein>
<dbReference type="Pfam" id="PF04140">
    <property type="entry name" value="ICMT"/>
    <property type="match status" value="1"/>
</dbReference>
<evidence type="ECO:0000256" key="5">
    <source>
        <dbReference type="SAM" id="Phobius"/>
    </source>
</evidence>
<accession>A0A1T4U3J7</accession>
<feature type="transmembrane region" description="Helical" evidence="5">
    <location>
        <begin position="103"/>
        <end position="120"/>
    </location>
</feature>
<dbReference type="PANTHER" id="PTHR43847">
    <property type="entry name" value="BLL3993 PROTEIN"/>
    <property type="match status" value="1"/>
</dbReference>
<dbReference type="PANTHER" id="PTHR43847:SF1">
    <property type="entry name" value="BLL3993 PROTEIN"/>
    <property type="match status" value="1"/>
</dbReference>
<dbReference type="GO" id="GO:0004671">
    <property type="term" value="F:protein C-terminal S-isoprenylcysteine carboxyl O-methyltransferase activity"/>
    <property type="evidence" value="ECO:0007669"/>
    <property type="project" value="InterPro"/>
</dbReference>
<evidence type="ECO:0000313" key="6">
    <source>
        <dbReference type="EMBL" id="SKA47088.1"/>
    </source>
</evidence>
<keyword evidence="3 5" id="KW-1133">Transmembrane helix</keyword>
<sequence>MATLHPKKLTQLTKYNHFSRARLFFFPARHHPKMNKMNSLHIPYPLYLQRLKQTRPIFMNNPTFFTWITLCCWFIFICCWFMLRNRTKENIQYRTNRQRWLAAIGYLLIFTALYLPLLTGTRLLPAWWPLLAAGTALCIAGIGLCIWSRLLLGANWSGGVAAKRNHELVIKGPYRVVRHPIYTGFLMALTGTSLVTGGTPAIVVTVICSLGLYLKIAREETLLNDLFPGAYAAYSQRTRKLIPFLL</sequence>
<keyword evidence="2 5" id="KW-0812">Transmembrane</keyword>
<evidence type="ECO:0000256" key="2">
    <source>
        <dbReference type="ARBA" id="ARBA00022692"/>
    </source>
</evidence>
<evidence type="ECO:0000313" key="7">
    <source>
        <dbReference type="Proteomes" id="UP000190367"/>
    </source>
</evidence>